<gene>
    <name evidence="3" type="primary">LRSAM1</name>
    <name evidence="3" type="ORF">Tcan_08139</name>
</gene>
<dbReference type="PANTHER" id="PTHR48051">
    <property type="match status" value="1"/>
</dbReference>
<protein>
    <submittedName>
        <fullName evidence="3">E3 ubiquitin-protein ligase LRSAM1</fullName>
    </submittedName>
</protein>
<evidence type="ECO:0000313" key="4">
    <source>
        <dbReference type="Proteomes" id="UP000031036"/>
    </source>
</evidence>
<dbReference type="STRING" id="6265.A0A0B2VVX4"/>
<organism evidence="3 4">
    <name type="scientific">Toxocara canis</name>
    <name type="common">Canine roundworm</name>
    <dbReference type="NCBI Taxonomy" id="6265"/>
    <lineage>
        <taxon>Eukaryota</taxon>
        <taxon>Metazoa</taxon>
        <taxon>Ecdysozoa</taxon>
        <taxon>Nematoda</taxon>
        <taxon>Chromadorea</taxon>
        <taxon>Rhabditida</taxon>
        <taxon>Spirurina</taxon>
        <taxon>Ascaridomorpha</taxon>
        <taxon>Ascaridoidea</taxon>
        <taxon>Toxocaridae</taxon>
        <taxon>Toxocara</taxon>
    </lineage>
</organism>
<name>A0A0B2VVX4_TOXCA</name>
<dbReference type="Pfam" id="PF00560">
    <property type="entry name" value="LRR_1"/>
    <property type="match status" value="1"/>
</dbReference>
<sequence length="470" mass="52608">MDKAIKADGCAKTLESKLYLIRTSESEIADLSGCELRKIPDDFYNFCRVFRKEILDLNCNKLSSLSATDNDEDLLKMDGILKEVNASRNLLRVFPKGLLAIHSLIALDLSENQLTDLPSEICTLSNLEQLNLKANRLQKLPGTIGKLKKLQKLDVSSNLIRRLPLEMSQLDNLRELHVDIEKIEFPCAGYMIAYWLLLAIICDASTDVCGGDTESLKRYLMNLSPCSSHSTNSAAVSSEWDENATLVDRSDISTCAFGSNDVVRYPEANTIDEGAIAFDSEKANRERGMRLEQLRKEQEELDLLVGRVFAQRLQDRQDIADAVNQMEGHAQSIIDNALQVLVSSSNTISDDIAQKVAEVDVLLLSKSDEERKKFQKICAEIVADQNILADFVVSIRERADERSRVLHSQIELIEKALVDISIIEMQRRNERTAINAVGVYNGHLLQRDDSELSDESAISDVPLCCVSLRT</sequence>
<dbReference type="InterPro" id="IPR050216">
    <property type="entry name" value="LRR_domain-containing"/>
</dbReference>
<dbReference type="GO" id="GO:0005737">
    <property type="term" value="C:cytoplasm"/>
    <property type="evidence" value="ECO:0007669"/>
    <property type="project" value="TreeGrafter"/>
</dbReference>
<keyword evidence="4" id="KW-1185">Reference proteome</keyword>
<proteinExistence type="predicted"/>
<evidence type="ECO:0000256" key="2">
    <source>
        <dbReference type="ARBA" id="ARBA00022737"/>
    </source>
</evidence>
<accession>A0A0B2VVX4</accession>
<reference evidence="3 4" key="1">
    <citation type="submission" date="2014-11" db="EMBL/GenBank/DDBJ databases">
        <title>Genetic blueprint of the zoonotic pathogen Toxocara canis.</title>
        <authorList>
            <person name="Zhu X.-Q."/>
            <person name="Korhonen P.K."/>
            <person name="Cai H."/>
            <person name="Young N.D."/>
            <person name="Nejsum P."/>
            <person name="von Samson-Himmelstjerna G."/>
            <person name="Boag P.R."/>
            <person name="Tan P."/>
            <person name="Li Q."/>
            <person name="Min J."/>
            <person name="Yang Y."/>
            <person name="Wang X."/>
            <person name="Fang X."/>
            <person name="Hall R.S."/>
            <person name="Hofmann A."/>
            <person name="Sternberg P.W."/>
            <person name="Jex A.R."/>
            <person name="Gasser R.B."/>
        </authorList>
    </citation>
    <scope>NUCLEOTIDE SEQUENCE [LARGE SCALE GENOMIC DNA]</scope>
    <source>
        <strain evidence="3">PN_DK_2014</strain>
    </source>
</reference>
<dbReference type="InterPro" id="IPR032675">
    <property type="entry name" value="LRR_dom_sf"/>
</dbReference>
<dbReference type="SMART" id="SM00369">
    <property type="entry name" value="LRR_TYP"/>
    <property type="match status" value="3"/>
</dbReference>
<keyword evidence="2" id="KW-0677">Repeat</keyword>
<dbReference type="SUPFAM" id="SSF52058">
    <property type="entry name" value="L domain-like"/>
    <property type="match status" value="1"/>
</dbReference>
<dbReference type="Gene3D" id="3.80.10.10">
    <property type="entry name" value="Ribonuclease Inhibitor"/>
    <property type="match status" value="1"/>
</dbReference>
<dbReference type="PRINTS" id="PR00019">
    <property type="entry name" value="LEURICHRPT"/>
</dbReference>
<dbReference type="OrthoDB" id="1053178at2759"/>
<dbReference type="Pfam" id="PF13855">
    <property type="entry name" value="LRR_8"/>
    <property type="match status" value="1"/>
</dbReference>
<dbReference type="Proteomes" id="UP000031036">
    <property type="component" value="Unassembled WGS sequence"/>
</dbReference>
<dbReference type="InterPro" id="IPR001611">
    <property type="entry name" value="Leu-rich_rpt"/>
</dbReference>
<dbReference type="PROSITE" id="PS51450">
    <property type="entry name" value="LRR"/>
    <property type="match status" value="1"/>
</dbReference>
<dbReference type="AlphaFoldDB" id="A0A0B2VVX4"/>
<dbReference type="PANTHER" id="PTHR48051:SF47">
    <property type="entry name" value="LEUCINE RICH REPEAT AND STERILE ALPHA MOTIF CONTAINING 1"/>
    <property type="match status" value="1"/>
</dbReference>
<dbReference type="InterPro" id="IPR003591">
    <property type="entry name" value="Leu-rich_rpt_typical-subtyp"/>
</dbReference>
<comment type="caution">
    <text evidence="3">The sequence shown here is derived from an EMBL/GenBank/DDBJ whole genome shotgun (WGS) entry which is preliminary data.</text>
</comment>
<dbReference type="EMBL" id="JPKZ01000756">
    <property type="protein sequence ID" value="KHN85584.1"/>
    <property type="molecule type" value="Genomic_DNA"/>
</dbReference>
<keyword evidence="1" id="KW-0433">Leucine-rich repeat</keyword>
<evidence type="ECO:0000313" key="3">
    <source>
        <dbReference type="EMBL" id="KHN85584.1"/>
    </source>
</evidence>
<evidence type="ECO:0000256" key="1">
    <source>
        <dbReference type="ARBA" id="ARBA00022614"/>
    </source>
</evidence>